<dbReference type="SMART" id="SM01266">
    <property type="entry name" value="Mac"/>
    <property type="match status" value="1"/>
</dbReference>
<evidence type="ECO:0000256" key="2">
    <source>
        <dbReference type="ARBA" id="ARBA00022679"/>
    </source>
</evidence>
<dbReference type="Proteomes" id="UP001454086">
    <property type="component" value="Unassembled WGS sequence"/>
</dbReference>
<dbReference type="PANTHER" id="PTHR43017">
    <property type="entry name" value="GALACTOSIDE O-ACETYLTRANSFERASE"/>
    <property type="match status" value="1"/>
</dbReference>
<proteinExistence type="inferred from homology"/>
<evidence type="ECO:0000313" key="7">
    <source>
        <dbReference type="EMBL" id="MEQ2425068.1"/>
    </source>
</evidence>
<evidence type="ECO:0000256" key="3">
    <source>
        <dbReference type="ARBA" id="ARBA00022737"/>
    </source>
</evidence>
<dbReference type="InterPro" id="IPR039369">
    <property type="entry name" value="LacA-like"/>
</dbReference>
<dbReference type="PROSITE" id="PS00101">
    <property type="entry name" value="HEXAPEP_TRANSFERASES"/>
    <property type="match status" value="1"/>
</dbReference>
<dbReference type="InterPro" id="IPR024688">
    <property type="entry name" value="Mac_dom"/>
</dbReference>
<keyword evidence="4 5" id="KW-0012">Acyltransferase</keyword>
<sequence length="200" mass="21943">MKSFRKRKESEDMTEAEKLDAGLEYDFWDEEVDGRKLHALEWCQKLNAIPMQNTEERFRTIRRLFGAAGENATVLPVFNCDSGTNIHVGKNFLANYNVTILDIAPVHIGDYVMIGPNTLITTVNHPLNPMGRRKHLGIAKPVTIGNDVWIGGNVTILPGVKIGNNVVVAAGAVVTKDVPDNCAVGGVPAKVIREIVNDVE</sequence>
<name>A0ABV1D3U2_9FIRM</name>
<dbReference type="EC" id="2.3.1.-" evidence="5"/>
<dbReference type="Pfam" id="PF00132">
    <property type="entry name" value="Hexapep"/>
    <property type="match status" value="1"/>
</dbReference>
<comment type="caution">
    <text evidence="7">The sequence shown here is derived from an EMBL/GenBank/DDBJ whole genome shotgun (WGS) entry which is preliminary data.</text>
</comment>
<feature type="domain" description="Maltose/galactoside acetyltransferase" evidence="6">
    <location>
        <begin position="16"/>
        <end position="70"/>
    </location>
</feature>
<dbReference type="SUPFAM" id="SSF51161">
    <property type="entry name" value="Trimeric LpxA-like enzymes"/>
    <property type="match status" value="1"/>
</dbReference>
<comment type="similarity">
    <text evidence="1 5">Belongs to the transferase hexapeptide repeat family.</text>
</comment>
<keyword evidence="3" id="KW-0677">Repeat</keyword>
<organism evidence="7 8">
    <name type="scientific">Enterocloster hominis</name>
    <name type="common">ex Hitch et al. 2024</name>
    <dbReference type="NCBI Taxonomy" id="1917870"/>
    <lineage>
        <taxon>Bacteria</taxon>
        <taxon>Bacillati</taxon>
        <taxon>Bacillota</taxon>
        <taxon>Clostridia</taxon>
        <taxon>Lachnospirales</taxon>
        <taxon>Lachnospiraceae</taxon>
        <taxon>Enterocloster</taxon>
    </lineage>
</organism>
<dbReference type="InterPro" id="IPR018357">
    <property type="entry name" value="Hexapep_transf_CS"/>
</dbReference>
<dbReference type="RefSeq" id="WP_349118132.1">
    <property type="nucleotide sequence ID" value="NZ_JBBMFM010000024.1"/>
</dbReference>
<gene>
    <name evidence="7" type="ORF">WMQ36_08795</name>
</gene>
<accession>A0ABV1D3U2</accession>
<dbReference type="EMBL" id="JBBMFM010000024">
    <property type="protein sequence ID" value="MEQ2425068.1"/>
    <property type="molecule type" value="Genomic_DNA"/>
</dbReference>
<keyword evidence="2 5" id="KW-0808">Transferase</keyword>
<reference evidence="7 8" key="1">
    <citation type="submission" date="2024-03" db="EMBL/GenBank/DDBJ databases">
        <title>Human intestinal bacterial collection.</title>
        <authorList>
            <person name="Pauvert C."/>
            <person name="Hitch T.C.A."/>
            <person name="Clavel T."/>
        </authorList>
    </citation>
    <scope>NUCLEOTIDE SEQUENCE [LARGE SCALE GENOMIC DNA]</scope>
    <source>
        <strain evidence="7 8">CLA-SR-H021</strain>
    </source>
</reference>
<dbReference type="InterPro" id="IPR011004">
    <property type="entry name" value="Trimer_LpxA-like_sf"/>
</dbReference>
<dbReference type="InterPro" id="IPR001451">
    <property type="entry name" value="Hexapep"/>
</dbReference>
<dbReference type="Gene3D" id="2.160.10.10">
    <property type="entry name" value="Hexapeptide repeat proteins"/>
    <property type="match status" value="1"/>
</dbReference>
<keyword evidence="8" id="KW-1185">Reference proteome</keyword>
<dbReference type="GO" id="GO:0016746">
    <property type="term" value="F:acyltransferase activity"/>
    <property type="evidence" value="ECO:0007669"/>
    <property type="project" value="UniProtKB-KW"/>
</dbReference>
<dbReference type="Pfam" id="PF12464">
    <property type="entry name" value="Mac"/>
    <property type="match status" value="1"/>
</dbReference>
<evidence type="ECO:0000256" key="4">
    <source>
        <dbReference type="ARBA" id="ARBA00023315"/>
    </source>
</evidence>
<evidence type="ECO:0000259" key="6">
    <source>
        <dbReference type="SMART" id="SM01266"/>
    </source>
</evidence>
<dbReference type="CDD" id="cd03357">
    <property type="entry name" value="LbH_MAT_GAT"/>
    <property type="match status" value="1"/>
</dbReference>
<evidence type="ECO:0000313" key="8">
    <source>
        <dbReference type="Proteomes" id="UP001454086"/>
    </source>
</evidence>
<protein>
    <recommendedName>
        <fullName evidence="5">Acetyltransferase</fullName>
        <ecNumber evidence="5">2.3.1.-</ecNumber>
    </recommendedName>
</protein>
<evidence type="ECO:0000256" key="5">
    <source>
        <dbReference type="RuleBase" id="RU367021"/>
    </source>
</evidence>
<evidence type="ECO:0000256" key="1">
    <source>
        <dbReference type="ARBA" id="ARBA00007274"/>
    </source>
</evidence>
<dbReference type="PANTHER" id="PTHR43017:SF1">
    <property type="entry name" value="ACETYLTRANSFERASE YJL218W-RELATED"/>
    <property type="match status" value="1"/>
</dbReference>